<evidence type="ECO:0000256" key="11">
    <source>
        <dbReference type="ARBA" id="ARBA00048628"/>
    </source>
</evidence>
<evidence type="ECO:0000313" key="13">
    <source>
        <dbReference type="EMBL" id="HJA97989.1"/>
    </source>
</evidence>
<dbReference type="SUPFAM" id="SSF51730">
    <property type="entry name" value="FAD-linked oxidoreductase"/>
    <property type="match status" value="1"/>
</dbReference>
<protein>
    <recommendedName>
        <fullName evidence="12">Methylenetetrahydrofolate reductase</fullName>
        <ecNumber evidence="12">1.5.1.54</ecNumber>
    </recommendedName>
</protein>
<dbReference type="AlphaFoldDB" id="A0A9D2L3N5"/>
<dbReference type="PANTHER" id="PTHR45754:SF3">
    <property type="entry name" value="METHYLENETETRAHYDROFOLATE REDUCTASE (NADPH)"/>
    <property type="match status" value="1"/>
</dbReference>
<gene>
    <name evidence="13" type="primary">metF</name>
    <name evidence="13" type="ORF">H9779_00070</name>
</gene>
<evidence type="ECO:0000256" key="10">
    <source>
        <dbReference type="ARBA" id="ARBA00034478"/>
    </source>
</evidence>
<keyword evidence="9" id="KW-0486">Methionine biosynthesis</keyword>
<evidence type="ECO:0000256" key="3">
    <source>
        <dbReference type="ARBA" id="ARBA00006743"/>
    </source>
</evidence>
<dbReference type="Pfam" id="PF02219">
    <property type="entry name" value="MTHFR"/>
    <property type="match status" value="1"/>
</dbReference>
<evidence type="ECO:0000256" key="12">
    <source>
        <dbReference type="RuleBase" id="RU003862"/>
    </source>
</evidence>
<comment type="similarity">
    <text evidence="3 12">Belongs to the methylenetetrahydrofolate reductase family.</text>
</comment>
<proteinExistence type="inferred from homology"/>
<dbReference type="InterPro" id="IPR003171">
    <property type="entry name" value="Mehydrof_redctse-like"/>
</dbReference>
<evidence type="ECO:0000256" key="6">
    <source>
        <dbReference type="ARBA" id="ARBA00022827"/>
    </source>
</evidence>
<dbReference type="GO" id="GO:0005829">
    <property type="term" value="C:cytosol"/>
    <property type="evidence" value="ECO:0007669"/>
    <property type="project" value="InterPro"/>
</dbReference>
<keyword evidence="6 12" id="KW-0274">FAD</keyword>
<evidence type="ECO:0000256" key="1">
    <source>
        <dbReference type="ARBA" id="ARBA00001974"/>
    </source>
</evidence>
<dbReference type="GO" id="GO:0071949">
    <property type="term" value="F:FAD binding"/>
    <property type="evidence" value="ECO:0007669"/>
    <property type="project" value="TreeGrafter"/>
</dbReference>
<dbReference type="CDD" id="cd00537">
    <property type="entry name" value="MTHFR"/>
    <property type="match status" value="1"/>
</dbReference>
<name>A0A9D2L3N5_9BACT</name>
<dbReference type="PANTHER" id="PTHR45754">
    <property type="entry name" value="METHYLENETETRAHYDROFOLATE REDUCTASE"/>
    <property type="match status" value="1"/>
</dbReference>
<dbReference type="InterPro" id="IPR029041">
    <property type="entry name" value="FAD-linked_oxidoreductase-like"/>
</dbReference>
<reference evidence="13" key="1">
    <citation type="journal article" date="2021" name="PeerJ">
        <title>Extensive microbial diversity within the chicken gut microbiome revealed by metagenomics and culture.</title>
        <authorList>
            <person name="Gilroy R."/>
            <person name="Ravi A."/>
            <person name="Getino M."/>
            <person name="Pursley I."/>
            <person name="Horton D.L."/>
            <person name="Alikhan N.F."/>
            <person name="Baker D."/>
            <person name="Gharbi K."/>
            <person name="Hall N."/>
            <person name="Watson M."/>
            <person name="Adriaenssens E.M."/>
            <person name="Foster-Nyarko E."/>
            <person name="Jarju S."/>
            <person name="Secka A."/>
            <person name="Antonio M."/>
            <person name="Oren A."/>
            <person name="Chaudhuri R.R."/>
            <person name="La Ragione R."/>
            <person name="Hildebrand F."/>
            <person name="Pallen M.J."/>
        </authorList>
    </citation>
    <scope>NUCLEOTIDE SEQUENCE</scope>
    <source>
        <strain evidence="13">CHK169-11906</strain>
    </source>
</reference>
<dbReference type="Gene3D" id="3.20.20.220">
    <property type="match status" value="1"/>
</dbReference>
<comment type="catalytic activity">
    <reaction evidence="11">
        <text>(6S)-5-methyl-5,6,7,8-tetrahydrofolate + NAD(+) = (6R)-5,10-methylene-5,6,7,8-tetrahydrofolate + NADH + H(+)</text>
        <dbReference type="Rhea" id="RHEA:19821"/>
        <dbReference type="ChEBI" id="CHEBI:15378"/>
        <dbReference type="ChEBI" id="CHEBI:15636"/>
        <dbReference type="ChEBI" id="CHEBI:18608"/>
        <dbReference type="ChEBI" id="CHEBI:57540"/>
        <dbReference type="ChEBI" id="CHEBI:57945"/>
        <dbReference type="EC" id="1.5.1.54"/>
    </reaction>
    <physiologicalReaction direction="right-to-left" evidence="11">
        <dbReference type="Rhea" id="RHEA:19823"/>
    </physiologicalReaction>
</comment>
<comment type="caution">
    <text evidence="13">The sequence shown here is derived from an EMBL/GenBank/DDBJ whole genome shotgun (WGS) entry which is preliminary data.</text>
</comment>
<keyword evidence="7 12" id="KW-0560">Oxidoreductase</keyword>
<accession>A0A9D2L3N5</accession>
<dbReference type="Proteomes" id="UP000824259">
    <property type="component" value="Unassembled WGS sequence"/>
</dbReference>
<comment type="cofactor">
    <cofactor evidence="1 12">
        <name>FAD</name>
        <dbReference type="ChEBI" id="CHEBI:57692"/>
    </cofactor>
</comment>
<keyword evidence="8" id="KW-0520">NAD</keyword>
<keyword evidence="5 12" id="KW-0285">Flavoprotein</keyword>
<dbReference type="EMBL" id="DWYR01000001">
    <property type="protein sequence ID" value="HJA97989.1"/>
    <property type="molecule type" value="Genomic_DNA"/>
</dbReference>
<keyword evidence="4" id="KW-0028">Amino-acid biosynthesis</keyword>
<evidence type="ECO:0000256" key="9">
    <source>
        <dbReference type="ARBA" id="ARBA00023167"/>
    </source>
</evidence>
<reference evidence="13" key="2">
    <citation type="submission" date="2021-04" db="EMBL/GenBank/DDBJ databases">
        <authorList>
            <person name="Gilroy R."/>
        </authorList>
    </citation>
    <scope>NUCLEOTIDE SEQUENCE</scope>
    <source>
        <strain evidence="13">CHK169-11906</strain>
    </source>
</reference>
<dbReference type="GO" id="GO:0106312">
    <property type="term" value="F:methylenetetrahydrofolate reductase (NADH) activity"/>
    <property type="evidence" value="ECO:0007669"/>
    <property type="project" value="UniProtKB-EC"/>
</dbReference>
<evidence type="ECO:0000256" key="5">
    <source>
        <dbReference type="ARBA" id="ARBA00022630"/>
    </source>
</evidence>
<evidence type="ECO:0000256" key="7">
    <source>
        <dbReference type="ARBA" id="ARBA00023002"/>
    </source>
</evidence>
<dbReference type="NCBIfam" id="TIGR00676">
    <property type="entry name" value="fadh2"/>
    <property type="match status" value="1"/>
</dbReference>
<evidence type="ECO:0000256" key="8">
    <source>
        <dbReference type="ARBA" id="ARBA00023027"/>
    </source>
</evidence>
<dbReference type="GO" id="GO:0035999">
    <property type="term" value="P:tetrahydrofolate interconversion"/>
    <property type="evidence" value="ECO:0007669"/>
    <property type="project" value="TreeGrafter"/>
</dbReference>
<dbReference type="EC" id="1.5.1.54" evidence="12"/>
<comment type="pathway">
    <text evidence="2 12">One-carbon metabolism; tetrahydrofolate interconversion.</text>
</comment>
<evidence type="ECO:0000313" key="14">
    <source>
        <dbReference type="Proteomes" id="UP000824259"/>
    </source>
</evidence>
<evidence type="ECO:0000256" key="2">
    <source>
        <dbReference type="ARBA" id="ARBA00004777"/>
    </source>
</evidence>
<organism evidence="13 14">
    <name type="scientific">Candidatus Alistipes avicola</name>
    <dbReference type="NCBI Taxonomy" id="2838432"/>
    <lineage>
        <taxon>Bacteria</taxon>
        <taxon>Pseudomonadati</taxon>
        <taxon>Bacteroidota</taxon>
        <taxon>Bacteroidia</taxon>
        <taxon>Bacteroidales</taxon>
        <taxon>Rikenellaceae</taxon>
        <taxon>Alistipes</taxon>
    </lineage>
</organism>
<comment type="pathway">
    <text evidence="10">Amino-acid biosynthesis; L-methionine biosynthesis via de novo pathway.</text>
</comment>
<sequence length="321" mass="36224">MNITDIIQGALASKTTRFAFELLPPLKGDGTRSVFSAIDPLMEFNPAYINVTFHRETLKEDIHPDGSREWHIMRRRPGTVGISAAIRRKYDVEVVPHLICGGWSKYDIEDSLIDMDFLGLHNVLALRGDKRKNETKFVPYAQGHAHAADLVRQIQAMNRGEFIDGEVPDCHHSKFSVGVAGYPEKHFEAPDAESDLHYLKEKVDAGADYIVTQMFFDNAKYFDFVERCRRIGITVPIIPGIKPISMPRHLHILPQTFCISLPEPLRKAIEDCGEDTQAVREVGIEWAIAQGKELKAAGVPIIHFYTMGRTDNIRKIASNVF</sequence>
<evidence type="ECO:0000256" key="4">
    <source>
        <dbReference type="ARBA" id="ARBA00022605"/>
    </source>
</evidence>
<dbReference type="InterPro" id="IPR004620">
    <property type="entry name" value="MTHF_reductase_bac"/>
</dbReference>
<dbReference type="GO" id="GO:0009086">
    <property type="term" value="P:methionine biosynthetic process"/>
    <property type="evidence" value="ECO:0007669"/>
    <property type="project" value="UniProtKB-KW"/>
</dbReference>